<dbReference type="EMBL" id="JACCBN010000001">
    <property type="protein sequence ID" value="NYD38025.1"/>
    <property type="molecule type" value="Genomic_DNA"/>
</dbReference>
<keyword evidence="7 8" id="KW-0472">Membrane</keyword>
<feature type="transmembrane region" description="Helical" evidence="8">
    <location>
        <begin position="46"/>
        <end position="63"/>
    </location>
</feature>
<dbReference type="GO" id="GO:0015099">
    <property type="term" value="F:nickel cation transmembrane transporter activity"/>
    <property type="evidence" value="ECO:0007669"/>
    <property type="project" value="UniProtKB-UniRule"/>
</dbReference>
<evidence type="ECO:0000256" key="5">
    <source>
        <dbReference type="ARBA" id="ARBA00022692"/>
    </source>
</evidence>
<keyword evidence="6 8" id="KW-1133">Transmembrane helix</keyword>
<evidence type="ECO:0000256" key="8">
    <source>
        <dbReference type="RuleBase" id="RU362101"/>
    </source>
</evidence>
<feature type="transmembrane region" description="Helical" evidence="8">
    <location>
        <begin position="202"/>
        <end position="225"/>
    </location>
</feature>
<evidence type="ECO:0000256" key="4">
    <source>
        <dbReference type="ARBA" id="ARBA00022596"/>
    </source>
</evidence>
<sequence>MTTIAATPTTGWSHGQRLKLSGIVAVIALLHVAGWSLYLFLTAGPLGAGAFAGAGVLAYVLGIRHAFDADHIAAIDDTTRLMVQRGRRPVGVGFFFAMGHSSVVVALSLVIALAAGAATATQVDAFREIGGTISTVVAMVFLGLVAVLNAMVLRGIVKLWSDLRAGRLDEPELERQLLNRGLVNRILGGRARAWIRHSWHMYPLGFLFGLGLETASEVTLLTLSATTASSAGVSGGASLLAALTLPLLFAAGMSAFDTADGLLMSVAYSWSNRNPARRLFYNIATTAATVSVAGFIASVYLAGVLADDLGVTALAGYAGLADDFELLGYLIVGFFVLVWGGAALLWRFGGFEERHAPA</sequence>
<protein>
    <recommendedName>
        <fullName evidence="8">Nickel/cobalt efflux system</fullName>
    </recommendedName>
</protein>
<gene>
    <name evidence="9" type="ORF">BJ983_004127</name>
</gene>
<dbReference type="Pfam" id="PF03824">
    <property type="entry name" value="NicO"/>
    <property type="match status" value="1"/>
</dbReference>
<feature type="transmembrane region" description="Helical" evidence="8">
    <location>
        <begin position="90"/>
        <end position="116"/>
    </location>
</feature>
<feature type="transmembrane region" description="Helical" evidence="8">
    <location>
        <begin position="279"/>
        <end position="306"/>
    </location>
</feature>
<comment type="caution">
    <text evidence="9">The sequence shown here is derived from an EMBL/GenBank/DDBJ whole genome shotgun (WGS) entry which is preliminary data.</text>
</comment>
<feature type="transmembrane region" description="Helical" evidence="8">
    <location>
        <begin position="326"/>
        <end position="346"/>
    </location>
</feature>
<organism evidence="9 10">
    <name type="scientific">Actinomycetospora corticicola</name>
    <dbReference type="NCBI Taxonomy" id="663602"/>
    <lineage>
        <taxon>Bacteria</taxon>
        <taxon>Bacillati</taxon>
        <taxon>Actinomycetota</taxon>
        <taxon>Actinomycetes</taxon>
        <taxon>Pseudonocardiales</taxon>
        <taxon>Pseudonocardiaceae</taxon>
        <taxon>Actinomycetospora</taxon>
    </lineage>
</organism>
<keyword evidence="3 8" id="KW-0813">Transport</keyword>
<reference evidence="9 10" key="1">
    <citation type="submission" date="2020-07" db="EMBL/GenBank/DDBJ databases">
        <title>Sequencing the genomes of 1000 actinobacteria strains.</title>
        <authorList>
            <person name="Klenk H.-P."/>
        </authorList>
    </citation>
    <scope>NUCLEOTIDE SEQUENCE [LARGE SCALE GENOMIC DNA]</scope>
    <source>
        <strain evidence="9 10">DSM 45772</strain>
    </source>
</reference>
<dbReference type="InterPro" id="IPR011541">
    <property type="entry name" value="Ni/Co_transpt_high_affinity"/>
</dbReference>
<dbReference type="InterPro" id="IPR004688">
    <property type="entry name" value="Ni/Co_transpt"/>
</dbReference>
<comment type="subcellular location">
    <subcellularLocation>
        <location evidence="8">Cell membrane</location>
        <topology evidence="8">Multi-pass membrane protein</topology>
    </subcellularLocation>
    <subcellularLocation>
        <location evidence="1">Endomembrane system</location>
        <topology evidence="1">Multi-pass membrane protein</topology>
    </subcellularLocation>
</comment>
<keyword evidence="10" id="KW-1185">Reference proteome</keyword>
<keyword evidence="4" id="KW-0533">Nickel</keyword>
<feature type="transmembrane region" description="Helical" evidence="8">
    <location>
        <begin position="237"/>
        <end position="258"/>
    </location>
</feature>
<feature type="transmembrane region" description="Helical" evidence="8">
    <location>
        <begin position="20"/>
        <end position="40"/>
    </location>
</feature>
<evidence type="ECO:0000256" key="6">
    <source>
        <dbReference type="ARBA" id="ARBA00022989"/>
    </source>
</evidence>
<dbReference type="AlphaFoldDB" id="A0A7Y9DZ18"/>
<comment type="similarity">
    <text evidence="2 8">Belongs to the NiCoT transporter (TC 2.A.52) family.</text>
</comment>
<dbReference type="Proteomes" id="UP000535890">
    <property type="component" value="Unassembled WGS sequence"/>
</dbReference>
<evidence type="ECO:0000256" key="2">
    <source>
        <dbReference type="ARBA" id="ARBA00010892"/>
    </source>
</evidence>
<proteinExistence type="inferred from homology"/>
<feature type="transmembrane region" description="Helical" evidence="8">
    <location>
        <begin position="136"/>
        <end position="157"/>
    </location>
</feature>
<evidence type="ECO:0000313" key="10">
    <source>
        <dbReference type="Proteomes" id="UP000535890"/>
    </source>
</evidence>
<dbReference type="GO" id="GO:0012505">
    <property type="term" value="C:endomembrane system"/>
    <property type="evidence" value="ECO:0007669"/>
    <property type="project" value="UniProtKB-SubCell"/>
</dbReference>
<dbReference type="PANTHER" id="PTHR31611">
    <property type="entry name" value="HIGH-AFFINITY NICKEL TRANSPORT PROTEIN NIC1"/>
    <property type="match status" value="1"/>
</dbReference>
<dbReference type="PANTHER" id="PTHR31611:SF0">
    <property type="entry name" value="HIGH-AFFINITY NICKEL TRANSPORT PROTEIN NIC1"/>
    <property type="match status" value="1"/>
</dbReference>
<evidence type="ECO:0000256" key="3">
    <source>
        <dbReference type="ARBA" id="ARBA00022448"/>
    </source>
</evidence>
<accession>A0A7Y9DZ18</accession>
<keyword evidence="5 8" id="KW-0812">Transmembrane</keyword>
<evidence type="ECO:0000256" key="7">
    <source>
        <dbReference type="ARBA" id="ARBA00023136"/>
    </source>
</evidence>
<dbReference type="RefSeq" id="WP_179795526.1">
    <property type="nucleotide sequence ID" value="NZ_BAABHP010000020.1"/>
</dbReference>
<evidence type="ECO:0000313" key="9">
    <source>
        <dbReference type="EMBL" id="NYD38025.1"/>
    </source>
</evidence>
<dbReference type="GO" id="GO:0005886">
    <property type="term" value="C:plasma membrane"/>
    <property type="evidence" value="ECO:0007669"/>
    <property type="project" value="UniProtKB-SubCell"/>
</dbReference>
<evidence type="ECO:0000256" key="1">
    <source>
        <dbReference type="ARBA" id="ARBA00004127"/>
    </source>
</evidence>
<name>A0A7Y9DZ18_9PSEU</name>